<evidence type="ECO:0000313" key="3">
    <source>
        <dbReference type="EMBL" id="ADP78116.1"/>
    </source>
</evidence>
<feature type="compositionally biased region" description="Low complexity" evidence="1">
    <location>
        <begin position="452"/>
        <end position="461"/>
    </location>
</feature>
<reference evidence="3 4" key="1">
    <citation type="submission" date="2010-10" db="EMBL/GenBank/DDBJ databases">
        <title>Complete sequence of Frankia sp. EuI1c.</title>
        <authorList>
            <consortium name="US DOE Joint Genome Institute"/>
            <person name="Lucas S."/>
            <person name="Copeland A."/>
            <person name="Lapidus A."/>
            <person name="Cheng J.-F."/>
            <person name="Bruce D."/>
            <person name="Goodwin L."/>
            <person name="Pitluck S."/>
            <person name="Chertkov O."/>
            <person name="Detter J.C."/>
            <person name="Han C."/>
            <person name="Tapia R."/>
            <person name="Land M."/>
            <person name="Hauser L."/>
            <person name="Jeffries C."/>
            <person name="Kyrpides N."/>
            <person name="Ivanova N."/>
            <person name="Mikhailova N."/>
            <person name="Beauchemin N."/>
            <person name="Sen A."/>
            <person name="Sur S.A."/>
            <person name="Gtari M."/>
            <person name="Wall L."/>
            <person name="Tisa L."/>
            <person name="Woyke T."/>
        </authorList>
    </citation>
    <scope>NUCLEOTIDE SEQUENCE [LARGE SCALE GENOMIC DNA]</scope>
    <source>
        <strain evidence="4">DSM 45817 / CECT 9037 / EuI1c</strain>
    </source>
</reference>
<dbReference type="OrthoDB" id="9845934at2"/>
<feature type="region of interest" description="Disordered" evidence="1">
    <location>
        <begin position="438"/>
        <end position="480"/>
    </location>
</feature>
<keyword evidence="2" id="KW-0472">Membrane</keyword>
<feature type="region of interest" description="Disordered" evidence="1">
    <location>
        <begin position="1"/>
        <end position="254"/>
    </location>
</feature>
<sequence>MSEIAAGDWEDTPDAASGLARPYVAVDPDETLRPGPAEGAEEVSQPAVPPAAPDGTLDNSHRGTHHIATTTPTDSPIPDNTVTPTVGPASASEPAAPPQAPSVDVTKPAPAALSLTKAGKPAVAEPEASPGVVSGAAVADPGPAGSGPADVAVAEPPVPAATGGDGDGDGEQTLAAGDLEAPASGDETIRSADTPVGTPEAPVAASDSAQPGLDANDLDSGGDPEAAGEDDPEATVVGLAPGALPDPSPRLPIDDSAEINEIDRAAAIGAADGGSASRRPGPRPQRDARKWIHVVRHGYVLRSRSGMTIAAAIVLIVLTLFGLTGLLLSNSNSPAGSGKAIVFVDTEAPTIDFGSFPAVIEPPTTAPPPTQAGLNAVQAQSVGRADARPRGSSANAPASHQPQPTPPAAAAPTAPTSQAAPNSPGARLQQLQVRLLDELPRHRDAAQAHGRLLAPSSPLLAGPTAKRHPTWADRSRPGQT</sequence>
<feature type="compositionally biased region" description="Acidic residues" evidence="1">
    <location>
        <begin position="216"/>
        <end position="233"/>
    </location>
</feature>
<dbReference type="EMBL" id="CP002299">
    <property type="protein sequence ID" value="ADP78116.1"/>
    <property type="molecule type" value="Genomic_DNA"/>
</dbReference>
<dbReference type="AlphaFoldDB" id="E3J278"/>
<organism evidence="3 4">
    <name type="scientific">Pseudofrankia inefficax (strain DSM 45817 / CECT 9037 / DDB 130130 / EuI1c)</name>
    <name type="common">Frankia inefficax</name>
    <dbReference type="NCBI Taxonomy" id="298654"/>
    <lineage>
        <taxon>Bacteria</taxon>
        <taxon>Bacillati</taxon>
        <taxon>Actinomycetota</taxon>
        <taxon>Actinomycetes</taxon>
        <taxon>Frankiales</taxon>
        <taxon>Frankiaceae</taxon>
        <taxon>Pseudofrankia</taxon>
    </lineage>
</organism>
<gene>
    <name evidence="3" type="ordered locus">FraEuI1c_0028</name>
</gene>
<keyword evidence="2" id="KW-0812">Transmembrane</keyword>
<dbReference type="KEGG" id="fri:FraEuI1c_0028"/>
<accession>E3J278</accession>
<evidence type="ECO:0000256" key="2">
    <source>
        <dbReference type="SAM" id="Phobius"/>
    </source>
</evidence>
<keyword evidence="4" id="KW-1185">Reference proteome</keyword>
<proteinExistence type="predicted"/>
<feature type="compositionally biased region" description="Low complexity" evidence="1">
    <location>
        <begin position="268"/>
        <end position="279"/>
    </location>
</feature>
<name>E3J278_PSEI1</name>
<dbReference type="Proteomes" id="UP000002484">
    <property type="component" value="Chromosome"/>
</dbReference>
<dbReference type="HOGENOM" id="CLU_568320_0_0_11"/>
<feature type="compositionally biased region" description="Polar residues" evidence="1">
    <location>
        <begin position="67"/>
        <end position="84"/>
    </location>
</feature>
<feature type="region of interest" description="Disordered" evidence="1">
    <location>
        <begin position="268"/>
        <end position="287"/>
    </location>
</feature>
<keyword evidence="2" id="KW-1133">Transmembrane helix</keyword>
<dbReference type="InParanoid" id="E3J278"/>
<feature type="compositionally biased region" description="Low complexity" evidence="1">
    <location>
        <begin position="128"/>
        <end position="155"/>
    </location>
</feature>
<feature type="compositionally biased region" description="Low complexity" evidence="1">
    <location>
        <begin position="410"/>
        <end position="424"/>
    </location>
</feature>
<feature type="compositionally biased region" description="Basic and acidic residues" evidence="1">
    <location>
        <begin position="470"/>
        <end position="480"/>
    </location>
</feature>
<protein>
    <submittedName>
        <fullName evidence="3">Uncharacterized protein</fullName>
    </submittedName>
</protein>
<evidence type="ECO:0000313" key="4">
    <source>
        <dbReference type="Proteomes" id="UP000002484"/>
    </source>
</evidence>
<feature type="transmembrane region" description="Helical" evidence="2">
    <location>
        <begin position="306"/>
        <end position="328"/>
    </location>
</feature>
<feature type="region of interest" description="Disordered" evidence="1">
    <location>
        <begin position="361"/>
        <end position="425"/>
    </location>
</feature>
<dbReference type="RefSeq" id="WP_013421239.1">
    <property type="nucleotide sequence ID" value="NC_014666.1"/>
</dbReference>
<evidence type="ECO:0000256" key="1">
    <source>
        <dbReference type="SAM" id="MobiDB-lite"/>
    </source>
</evidence>